<sequence>QQNANKGGNKIAVCKSCIQALGESIAFENKECCVPNKGNLCQQEAILSLEVAEDRKSTQQNVINALVMAQLHSDILRKRKIKQSEFHQNKAKRKHIAEPINEESSSSDQNTDTDNAQITKETDNFEQELDNSNNIIENKIQWEQLITNWIELAEQENKFDSNDDIYINNDHSDLNFSFGGHDIHSADDKDAKWLLLGLFNSSLNAPTMLNELVE</sequence>
<protein>
    <submittedName>
        <fullName evidence="1">1601_t:CDS:1</fullName>
    </submittedName>
</protein>
<name>A0ACA9KSF6_9GLOM</name>
<evidence type="ECO:0000313" key="2">
    <source>
        <dbReference type="Proteomes" id="UP000789366"/>
    </source>
</evidence>
<dbReference type="Proteomes" id="UP000789366">
    <property type="component" value="Unassembled WGS sequence"/>
</dbReference>
<dbReference type="EMBL" id="CAJVPW010001745">
    <property type="protein sequence ID" value="CAG8491159.1"/>
    <property type="molecule type" value="Genomic_DNA"/>
</dbReference>
<gene>
    <name evidence="1" type="ORF">SPELUC_LOCUS2564</name>
</gene>
<proteinExistence type="predicted"/>
<feature type="non-terminal residue" evidence="1">
    <location>
        <position position="1"/>
    </location>
</feature>
<keyword evidence="2" id="KW-1185">Reference proteome</keyword>
<organism evidence="1 2">
    <name type="scientific">Cetraspora pellucida</name>
    <dbReference type="NCBI Taxonomy" id="1433469"/>
    <lineage>
        <taxon>Eukaryota</taxon>
        <taxon>Fungi</taxon>
        <taxon>Fungi incertae sedis</taxon>
        <taxon>Mucoromycota</taxon>
        <taxon>Glomeromycotina</taxon>
        <taxon>Glomeromycetes</taxon>
        <taxon>Diversisporales</taxon>
        <taxon>Gigasporaceae</taxon>
        <taxon>Cetraspora</taxon>
    </lineage>
</organism>
<evidence type="ECO:0000313" key="1">
    <source>
        <dbReference type="EMBL" id="CAG8491159.1"/>
    </source>
</evidence>
<reference evidence="1" key="1">
    <citation type="submission" date="2021-06" db="EMBL/GenBank/DDBJ databases">
        <authorList>
            <person name="Kallberg Y."/>
            <person name="Tangrot J."/>
            <person name="Rosling A."/>
        </authorList>
    </citation>
    <scope>NUCLEOTIDE SEQUENCE</scope>
    <source>
        <strain evidence="1">28 12/20/2015</strain>
    </source>
</reference>
<accession>A0ACA9KSF6</accession>
<comment type="caution">
    <text evidence="1">The sequence shown here is derived from an EMBL/GenBank/DDBJ whole genome shotgun (WGS) entry which is preliminary data.</text>
</comment>